<keyword evidence="7" id="KW-1185">Reference proteome</keyword>
<gene>
    <name evidence="6" type="primary">SMPD4</name>
    <name evidence="6" type="synonym">smpd4</name>
</gene>
<evidence type="ECO:0000313" key="7">
    <source>
        <dbReference type="Proteomes" id="UP000472263"/>
    </source>
</evidence>
<dbReference type="Proteomes" id="UP000472263">
    <property type="component" value="Chromosome 5"/>
</dbReference>
<feature type="transmembrane region" description="Helical" evidence="5">
    <location>
        <begin position="518"/>
        <end position="538"/>
    </location>
</feature>
<accession>A0A667X0F7</accession>
<dbReference type="Ensembl" id="ENSMMDT00005006268.1">
    <property type="protein sequence ID" value="ENSMMDP00005006104.1"/>
    <property type="gene ID" value="ENSMMDG00005003305.1"/>
</dbReference>
<dbReference type="GO" id="GO:0046475">
    <property type="term" value="P:glycerophospholipid catabolic process"/>
    <property type="evidence" value="ECO:0007669"/>
    <property type="project" value="TreeGrafter"/>
</dbReference>
<dbReference type="GO" id="GO:0016020">
    <property type="term" value="C:membrane"/>
    <property type="evidence" value="ECO:0007669"/>
    <property type="project" value="UniProtKB-SubCell"/>
</dbReference>
<name>A0A667X0F7_9TELE</name>
<keyword evidence="4 5" id="KW-0472">Membrane</keyword>
<dbReference type="InterPro" id="IPR024129">
    <property type="entry name" value="Sphingomy_SMPD4"/>
</dbReference>
<evidence type="ECO:0000256" key="3">
    <source>
        <dbReference type="ARBA" id="ARBA00022989"/>
    </source>
</evidence>
<evidence type="ECO:0000313" key="6">
    <source>
        <dbReference type="Ensembl" id="ENSMMDP00005006104.1"/>
    </source>
</evidence>
<feature type="transmembrane region" description="Helical" evidence="5">
    <location>
        <begin position="544"/>
        <end position="567"/>
    </location>
</feature>
<dbReference type="PANTHER" id="PTHR12988">
    <property type="entry name" value="SPHINGOMYELIN PHOSPHODIESTERASE 4"/>
    <property type="match status" value="1"/>
</dbReference>
<dbReference type="GO" id="GO:0046513">
    <property type="term" value="P:ceramide biosynthetic process"/>
    <property type="evidence" value="ECO:0007669"/>
    <property type="project" value="TreeGrafter"/>
</dbReference>
<evidence type="ECO:0000256" key="5">
    <source>
        <dbReference type="SAM" id="Phobius"/>
    </source>
</evidence>
<evidence type="ECO:0000256" key="1">
    <source>
        <dbReference type="ARBA" id="ARBA00004167"/>
    </source>
</evidence>
<dbReference type="GO" id="GO:0050290">
    <property type="term" value="F:sphingomyelin phosphodiesterase D activity"/>
    <property type="evidence" value="ECO:0007669"/>
    <property type="project" value="InterPro"/>
</dbReference>
<dbReference type="GO" id="GO:0006685">
    <property type="term" value="P:sphingomyelin catabolic process"/>
    <property type="evidence" value="ECO:0007669"/>
    <property type="project" value="TreeGrafter"/>
</dbReference>
<dbReference type="Pfam" id="PF14724">
    <property type="entry name" value="mit_SMPDase"/>
    <property type="match status" value="2"/>
</dbReference>
<reference evidence="6" key="1">
    <citation type="submission" date="2019-06" db="EMBL/GenBank/DDBJ databases">
        <authorList>
            <consortium name="Wellcome Sanger Institute Data Sharing"/>
        </authorList>
    </citation>
    <scope>NUCLEOTIDE SEQUENCE [LARGE SCALE GENOMIC DNA]</scope>
</reference>
<evidence type="ECO:0000256" key="4">
    <source>
        <dbReference type="ARBA" id="ARBA00023136"/>
    </source>
</evidence>
<keyword evidence="2 5" id="KW-0812">Transmembrane</keyword>
<proteinExistence type="predicted"/>
<evidence type="ECO:0000256" key="2">
    <source>
        <dbReference type="ARBA" id="ARBA00022692"/>
    </source>
</evidence>
<reference evidence="6" key="3">
    <citation type="submission" date="2025-09" db="UniProtKB">
        <authorList>
            <consortium name="Ensembl"/>
        </authorList>
    </citation>
    <scope>IDENTIFICATION</scope>
</reference>
<dbReference type="GeneTree" id="ENSGT00390000006044"/>
<reference evidence="6" key="2">
    <citation type="submission" date="2025-08" db="UniProtKB">
        <authorList>
            <consortium name="Ensembl"/>
        </authorList>
    </citation>
    <scope>IDENTIFICATION</scope>
</reference>
<sequence length="574" mass="65758">MAAPTLQQPSFLLANLKADATTKPLFQRCQDLVKIIDDYPAKMFVEIWLHHYSLEMYQKLQSPQVKEPFSPTEEHVLVVRLLVKHLHAFSNSLKPEQLSSSPSAHSHAHTSPLEEFKRVVVQRFVQQKLYLFLQHCFGHWPLDASFRAVLETWLSYIQPWRYTGEKVNPQPDQNRTVPDKWASFVQENLLMYTKLFQGFLNRAVRTDLVNAKNALMVFRVAKVFAQPNLAEMIQKGEQLFLEPEHVLHHRQPRGYLTPTQGGSYLSSRQRVVTDTVFRVKSHVYALEGQDCQYKQMFGTELRGAVLKLIQIIAQARQTAKRISDHSIEVAANNSFLSWFGFGSSDLNNTFVGAEPEETGECVKKTHEFLDRALDNLCQIFRLNSGQLNQLISNLGSSQDEVNSKQLPDCIQGENGLILTDLGRRQIMNGLRRFEVEYQGDPELQPIRSYENALLVRLFYRISSLINERYGGHMNALCSRPDLLGRLGRHYLANPDSASRLRKSPTTRWTLQRHRQPRLSLRLLASYRTLLMLVLLYLLGALLSFGPVSCTLLILFGGFLHGLLMTLFGDKLKSH</sequence>
<keyword evidence="3 5" id="KW-1133">Transmembrane helix</keyword>
<protein>
    <submittedName>
        <fullName evidence="6">Sphingomyelin phosphodiesterase 4</fullName>
    </submittedName>
</protein>
<dbReference type="AlphaFoldDB" id="A0A667X0F7"/>
<comment type="subcellular location">
    <subcellularLocation>
        <location evidence="1">Membrane</location>
        <topology evidence="1">Single-pass membrane protein</topology>
    </subcellularLocation>
</comment>
<dbReference type="PANTHER" id="PTHR12988:SF6">
    <property type="entry name" value="SPHINGOMYELIN PHOSPHODIESTERASE 4"/>
    <property type="match status" value="1"/>
</dbReference>
<organism evidence="6 7">
    <name type="scientific">Myripristis murdjan</name>
    <name type="common">pinecone soldierfish</name>
    <dbReference type="NCBI Taxonomy" id="586833"/>
    <lineage>
        <taxon>Eukaryota</taxon>
        <taxon>Metazoa</taxon>
        <taxon>Chordata</taxon>
        <taxon>Craniata</taxon>
        <taxon>Vertebrata</taxon>
        <taxon>Euteleostomi</taxon>
        <taxon>Actinopterygii</taxon>
        <taxon>Neopterygii</taxon>
        <taxon>Teleostei</taxon>
        <taxon>Neoteleostei</taxon>
        <taxon>Acanthomorphata</taxon>
        <taxon>Holocentriformes</taxon>
        <taxon>Holocentridae</taxon>
        <taxon>Myripristis</taxon>
    </lineage>
</organism>